<evidence type="ECO:0000313" key="1">
    <source>
        <dbReference type="EMBL" id="MBP2329335.1"/>
    </source>
</evidence>
<protein>
    <submittedName>
        <fullName evidence="1">Uncharacterized protein</fullName>
    </submittedName>
</protein>
<reference evidence="1 2" key="1">
    <citation type="submission" date="2021-03" db="EMBL/GenBank/DDBJ databases">
        <title>Sequencing the genomes of 1000 actinobacteria strains.</title>
        <authorList>
            <person name="Klenk H.-P."/>
        </authorList>
    </citation>
    <scope>NUCLEOTIDE SEQUENCE [LARGE SCALE GENOMIC DNA]</scope>
    <source>
        <strain evidence="1 2">DSM 46670</strain>
    </source>
</reference>
<comment type="caution">
    <text evidence="1">The sequence shown here is derived from an EMBL/GenBank/DDBJ whole genome shotgun (WGS) entry which is preliminary data.</text>
</comment>
<name>A0ABS4TY51_9PSEU</name>
<organism evidence="1 2">
    <name type="scientific">Kibdelosporangium banguiense</name>
    <dbReference type="NCBI Taxonomy" id="1365924"/>
    <lineage>
        <taxon>Bacteria</taxon>
        <taxon>Bacillati</taxon>
        <taxon>Actinomycetota</taxon>
        <taxon>Actinomycetes</taxon>
        <taxon>Pseudonocardiales</taxon>
        <taxon>Pseudonocardiaceae</taxon>
        <taxon>Kibdelosporangium</taxon>
    </lineage>
</organism>
<dbReference type="RefSeq" id="WP_209646143.1">
    <property type="nucleotide sequence ID" value="NZ_JAGINW010000001.1"/>
</dbReference>
<evidence type="ECO:0000313" key="2">
    <source>
        <dbReference type="Proteomes" id="UP001519332"/>
    </source>
</evidence>
<gene>
    <name evidence="1" type="ORF">JOF56_009720</name>
</gene>
<keyword evidence="2" id="KW-1185">Reference proteome</keyword>
<dbReference type="EMBL" id="JAGINW010000001">
    <property type="protein sequence ID" value="MBP2329335.1"/>
    <property type="molecule type" value="Genomic_DNA"/>
</dbReference>
<dbReference type="Proteomes" id="UP001519332">
    <property type="component" value="Unassembled WGS sequence"/>
</dbReference>
<sequence>MSTGDCAVRGTIAGLSGMTEAVVNPMTVRLYPLAAEHVAAVVLVDARDPGPAR</sequence>
<accession>A0ABS4TY51</accession>
<proteinExistence type="predicted"/>